<accession>A0AAV5L4X9</accession>
<feature type="region of interest" description="Disordered" evidence="1">
    <location>
        <begin position="1"/>
        <end position="45"/>
    </location>
</feature>
<dbReference type="EMBL" id="BPVZ01000095">
    <property type="protein sequence ID" value="GKV32323.1"/>
    <property type="molecule type" value="Genomic_DNA"/>
</dbReference>
<reference evidence="3 4" key="1">
    <citation type="journal article" date="2021" name="Commun. Biol.">
        <title>The genome of Shorea leprosula (Dipterocarpaceae) highlights the ecological relevance of drought in aseasonal tropical rainforests.</title>
        <authorList>
            <person name="Ng K.K.S."/>
            <person name="Kobayashi M.J."/>
            <person name="Fawcett J.A."/>
            <person name="Hatakeyama M."/>
            <person name="Paape T."/>
            <person name="Ng C.H."/>
            <person name="Ang C.C."/>
            <person name="Tnah L.H."/>
            <person name="Lee C.T."/>
            <person name="Nishiyama T."/>
            <person name="Sese J."/>
            <person name="O'Brien M.J."/>
            <person name="Copetti D."/>
            <person name="Mohd Noor M.I."/>
            <person name="Ong R.C."/>
            <person name="Putra M."/>
            <person name="Sireger I.Z."/>
            <person name="Indrioko S."/>
            <person name="Kosugi Y."/>
            <person name="Izuno A."/>
            <person name="Isagi Y."/>
            <person name="Lee S.L."/>
            <person name="Shimizu K.K."/>
        </authorList>
    </citation>
    <scope>NUCLEOTIDE SEQUENCE [LARGE SCALE GENOMIC DNA]</scope>
    <source>
        <strain evidence="3">214</strain>
    </source>
</reference>
<feature type="compositionally biased region" description="Acidic residues" evidence="1">
    <location>
        <begin position="299"/>
        <end position="310"/>
    </location>
</feature>
<dbReference type="Pfam" id="PF00078">
    <property type="entry name" value="RVT_1"/>
    <property type="match status" value="1"/>
</dbReference>
<protein>
    <recommendedName>
        <fullName evidence="2">Reverse transcriptase domain-containing protein</fullName>
    </recommendedName>
</protein>
<dbReference type="Proteomes" id="UP001054252">
    <property type="component" value="Unassembled WGS sequence"/>
</dbReference>
<feature type="compositionally biased region" description="Basic and acidic residues" evidence="1">
    <location>
        <begin position="11"/>
        <end position="34"/>
    </location>
</feature>
<proteinExistence type="predicted"/>
<feature type="domain" description="Reverse transcriptase" evidence="2">
    <location>
        <begin position="648"/>
        <end position="910"/>
    </location>
</feature>
<dbReference type="SUPFAM" id="SSF56672">
    <property type="entry name" value="DNA/RNA polymerases"/>
    <property type="match status" value="1"/>
</dbReference>
<dbReference type="Pfam" id="PF13966">
    <property type="entry name" value="zf-RVT"/>
    <property type="match status" value="1"/>
</dbReference>
<dbReference type="InterPro" id="IPR026960">
    <property type="entry name" value="RVT-Znf"/>
</dbReference>
<dbReference type="PROSITE" id="PS50878">
    <property type="entry name" value="RT_POL"/>
    <property type="match status" value="1"/>
</dbReference>
<evidence type="ECO:0000313" key="3">
    <source>
        <dbReference type="EMBL" id="GKV32323.1"/>
    </source>
</evidence>
<evidence type="ECO:0000313" key="4">
    <source>
        <dbReference type="Proteomes" id="UP001054252"/>
    </source>
</evidence>
<feature type="region of interest" description="Disordered" evidence="1">
    <location>
        <begin position="299"/>
        <end position="331"/>
    </location>
</feature>
<dbReference type="InterPro" id="IPR043502">
    <property type="entry name" value="DNA/RNA_pol_sf"/>
</dbReference>
<feature type="compositionally biased region" description="Basic and acidic residues" evidence="1">
    <location>
        <begin position="311"/>
        <end position="331"/>
    </location>
</feature>
<name>A0AAV5L4X9_9ROSI</name>
<keyword evidence="4" id="KW-1185">Reference proteome</keyword>
<evidence type="ECO:0000256" key="1">
    <source>
        <dbReference type="SAM" id="MobiDB-lite"/>
    </source>
</evidence>
<evidence type="ECO:0000259" key="2">
    <source>
        <dbReference type="PROSITE" id="PS50878"/>
    </source>
</evidence>
<sequence length="1311" mass="149892">MEAERGAMVSELREEGQHGTRKESIIGEGSDKSKNSRRKQLIGTDGGTKTFGATIDVYTTKPLCSSSQTFLTNGAMKTCGKLFEDLEEFWPFIAHRGEQRGGAGLDSSDSLSLDTEGQRAGEAHFRVQGEGGRLILAGMMLRWGSSLSRDNPDTTGKVLHGRLFLLQRVPAHAWRLDFFASIGAVWGKFITLDDSTSLKKRLDIGRLLISTIAMEFISKVMNVKVNGEPFTIKVMEEEATNGIFSMKSDHLFNMMSDSDNDASESWSVDSEFDNEIMESVQEGGGAKGFRRLLDGKMEDDDVEEDDIETDTESRGELAHTRWKKERQTGKEDQFSVVNDVSINAKGYQEDFADSGEKRNHFQNPGNLDMTPADWVTVPETQPIGQKKQHRRDEDVGPYKHANPIVQDGRGTKIKDQEKENSSTGSRLPQMAQKEPSFWEGFMTESGTEKEWMGRNLKRLSKLRKKKSRSCVSVYRQGRKEERRIKPEKEFKELVRRTWRSTEITGWHEYCLKEKLKETKNVLKVWSRSILPEVDSNIQKCKESIATMDLKAETSALSAEEIKEEVANYFEKVFSEDRWQRPHLDGIAFKMFSEDENSLLLAPFSEEEIKQAVWSCDCSKAPGLDGFNFRFIREMWEEIKDDMMGYVEDFYKHGKLVRGINSSFIVLIPKVINPQKIEEFRPISLIGVMYKVIAKLLANRLCAVVDKIIGESQMAFVGGRQMADSIVIANEIIDEVKRKKKASFAFKVDFEKAYDHVCWEFLQYIMSRMGFKSKWRRWIDECLRTVEVSVLINCSNTKQVKINKGLRQGDPLSPYLFLIVAEGLNGIISSAVNWGLFEGISVGSNEMKWSHIQFADDTILFGKAEEENIWVAKSIMKTFELVSGLKINFGKSQLMGISVSDEWKTKMAHILNCKQGAFPCKFLSLGGRITLLNSVLSNIPVYLMSVHLLPKGVILSLDKIRRNFLWGGEEGKRKTSWVCWDTVCKSKMEDGLGVKELRSFNLALLGKWWSRLASGNDGLLYRIIEGKYGSMDGHWLEWVQENSHKGSSWWRNICKLDHIAQNKRGWLSDGFKLKMGEGNTGKKIESVIWTNGGMANGNVQEQKDRWEWKHDKDGVYAVKTAYNVLSSNNGHGKAWIYKRIWSRLVPTKVSAFAWQAIQDRIPTKINLFRRGIITDPNQVLCGLCGESSEDSNHLFIHCRNTCPVWQKCLQWWGISSVMPNTCHESFEQHHSYFKEPSVRAGWDVVWLAFIWSIWMASNGKIFKNSEYEVNRIFELVQLRAFNWIKGKTNGYSFNMYEWMMEPVLCVKAKRKK</sequence>
<organism evidence="3 4">
    <name type="scientific">Rubroshorea leprosula</name>
    <dbReference type="NCBI Taxonomy" id="152421"/>
    <lineage>
        <taxon>Eukaryota</taxon>
        <taxon>Viridiplantae</taxon>
        <taxon>Streptophyta</taxon>
        <taxon>Embryophyta</taxon>
        <taxon>Tracheophyta</taxon>
        <taxon>Spermatophyta</taxon>
        <taxon>Magnoliopsida</taxon>
        <taxon>eudicotyledons</taxon>
        <taxon>Gunneridae</taxon>
        <taxon>Pentapetalae</taxon>
        <taxon>rosids</taxon>
        <taxon>malvids</taxon>
        <taxon>Malvales</taxon>
        <taxon>Dipterocarpaceae</taxon>
        <taxon>Rubroshorea</taxon>
    </lineage>
</organism>
<dbReference type="PANTHER" id="PTHR33116:SF78">
    <property type="entry name" value="OS12G0587133 PROTEIN"/>
    <property type="match status" value="1"/>
</dbReference>
<dbReference type="CDD" id="cd01650">
    <property type="entry name" value="RT_nLTR_like"/>
    <property type="match status" value="1"/>
</dbReference>
<feature type="region of interest" description="Disordered" evidence="1">
    <location>
        <begin position="353"/>
        <end position="431"/>
    </location>
</feature>
<dbReference type="InterPro" id="IPR000477">
    <property type="entry name" value="RT_dom"/>
</dbReference>
<feature type="compositionally biased region" description="Basic and acidic residues" evidence="1">
    <location>
        <begin position="409"/>
        <end position="420"/>
    </location>
</feature>
<dbReference type="PANTHER" id="PTHR33116">
    <property type="entry name" value="REVERSE TRANSCRIPTASE ZINC-BINDING DOMAIN-CONTAINING PROTEIN-RELATED-RELATED"/>
    <property type="match status" value="1"/>
</dbReference>
<gene>
    <name evidence="3" type="ORF">SLEP1_g40939</name>
</gene>
<comment type="caution">
    <text evidence="3">The sequence shown here is derived from an EMBL/GenBank/DDBJ whole genome shotgun (WGS) entry which is preliminary data.</text>
</comment>